<feature type="domain" description="Glyceraldehyde 3-phosphate dehydrogenase NAD(P) binding" evidence="21">
    <location>
        <begin position="850"/>
        <end position="1000"/>
    </location>
</feature>
<evidence type="ECO:0000256" key="4">
    <source>
        <dbReference type="ARBA" id="ARBA00013119"/>
    </source>
</evidence>
<reference evidence="22" key="1">
    <citation type="submission" date="2021-01" db="EMBL/GenBank/DDBJ databases">
        <authorList>
            <person name="Bezrukov I."/>
        </authorList>
    </citation>
    <scope>NUCLEOTIDE SEQUENCE</scope>
</reference>
<evidence type="ECO:0000256" key="7">
    <source>
        <dbReference type="ARBA" id="ARBA00022989"/>
    </source>
</evidence>
<name>A0A8S1ZSF3_ARAAE</name>
<keyword evidence="5" id="KW-0813">Transport</keyword>
<dbReference type="Proteomes" id="UP000682877">
    <property type="component" value="Chromosome 3"/>
</dbReference>
<keyword evidence="10" id="KW-0406">Ion transport</keyword>
<dbReference type="GO" id="GO:0006096">
    <property type="term" value="P:glycolytic process"/>
    <property type="evidence" value="ECO:0007669"/>
    <property type="project" value="UniProtKB-KW"/>
</dbReference>
<gene>
    <name evidence="22" type="ORF">AARE701A_LOCUS6283</name>
</gene>
<dbReference type="CDD" id="cd05214">
    <property type="entry name" value="GAPDH_I_N"/>
    <property type="match status" value="1"/>
</dbReference>
<dbReference type="SUPFAM" id="SSF53822">
    <property type="entry name" value="Periplasmic binding protein-like I"/>
    <property type="match status" value="1"/>
</dbReference>
<dbReference type="Gene3D" id="3.40.190.10">
    <property type="entry name" value="Periplasmic binding protein-like II"/>
    <property type="match status" value="2"/>
</dbReference>
<feature type="transmembrane region" description="Helical" evidence="18">
    <location>
        <begin position="541"/>
        <end position="560"/>
    </location>
</feature>
<evidence type="ECO:0000256" key="12">
    <source>
        <dbReference type="ARBA" id="ARBA00023152"/>
    </source>
</evidence>
<keyword evidence="15" id="KW-1071">Ligand-gated ion channel</keyword>
<keyword evidence="9" id="KW-0520">NAD</keyword>
<keyword evidence="19" id="KW-0732">Signal</keyword>
<keyword evidence="8" id="KW-0560">Oxidoreductase</keyword>
<dbReference type="Gene3D" id="3.40.50.2300">
    <property type="match status" value="2"/>
</dbReference>
<dbReference type="EMBL" id="LR999453">
    <property type="protein sequence ID" value="CAE5966059.1"/>
    <property type="molecule type" value="Genomic_DNA"/>
</dbReference>
<keyword evidence="13" id="KW-0675">Receptor</keyword>
<evidence type="ECO:0000256" key="13">
    <source>
        <dbReference type="ARBA" id="ARBA00023170"/>
    </source>
</evidence>
<feature type="transmembrane region" description="Helical" evidence="18">
    <location>
        <begin position="572"/>
        <end position="590"/>
    </location>
</feature>
<feature type="transmembrane region" description="Helical" evidence="18">
    <location>
        <begin position="602"/>
        <end position="622"/>
    </location>
</feature>
<evidence type="ECO:0000259" key="20">
    <source>
        <dbReference type="SMART" id="SM00079"/>
    </source>
</evidence>
<dbReference type="GO" id="GO:0015276">
    <property type="term" value="F:ligand-gated monoatomic ion channel activity"/>
    <property type="evidence" value="ECO:0007669"/>
    <property type="project" value="InterPro"/>
</dbReference>
<dbReference type="InterPro" id="IPR020828">
    <property type="entry name" value="GlycerAld_3-P_DH_NAD(P)-bd"/>
</dbReference>
<dbReference type="InterPro" id="IPR001320">
    <property type="entry name" value="Iontro_rcpt_C"/>
</dbReference>
<evidence type="ECO:0000256" key="15">
    <source>
        <dbReference type="ARBA" id="ARBA00023286"/>
    </source>
</evidence>
<dbReference type="InterPro" id="IPR020830">
    <property type="entry name" value="GlycerAld_3-P_DH_AS"/>
</dbReference>
<dbReference type="SUPFAM" id="SSF53850">
    <property type="entry name" value="Periplasmic binding protein-like II"/>
    <property type="match status" value="1"/>
</dbReference>
<dbReference type="PANTHER" id="PTHR10836:SF112">
    <property type="entry name" value="GLYCERALDEHYDE-3-PHOSPHATE DEHYDROGENASE GAPC1, CYTOSOLIC-RELATED"/>
    <property type="match status" value="1"/>
</dbReference>
<dbReference type="GO" id="GO:0005829">
    <property type="term" value="C:cytosol"/>
    <property type="evidence" value="ECO:0007669"/>
    <property type="project" value="TreeGrafter"/>
</dbReference>
<evidence type="ECO:0000313" key="23">
    <source>
        <dbReference type="Proteomes" id="UP000682877"/>
    </source>
</evidence>
<dbReference type="InterPro" id="IPR044440">
    <property type="entry name" value="GABAb_receptor_plant_PBP1"/>
</dbReference>
<dbReference type="Pfam" id="PF00044">
    <property type="entry name" value="Gp_dh_N"/>
    <property type="match status" value="1"/>
</dbReference>
<dbReference type="FunFam" id="3.30.360.10:FF:000001">
    <property type="entry name" value="Glyceraldehyde-3-phosphate dehydrogenase"/>
    <property type="match status" value="1"/>
</dbReference>
<evidence type="ECO:0000256" key="2">
    <source>
        <dbReference type="ARBA" id="ARBA00004869"/>
    </source>
</evidence>
<dbReference type="SMART" id="SM00846">
    <property type="entry name" value="Gp_dh_N"/>
    <property type="match status" value="1"/>
</dbReference>
<keyword evidence="23" id="KW-1185">Reference proteome</keyword>
<evidence type="ECO:0000256" key="9">
    <source>
        <dbReference type="ARBA" id="ARBA00023027"/>
    </source>
</evidence>
<dbReference type="SUPFAM" id="SSF55347">
    <property type="entry name" value="Glyceraldehyde-3-phosphate dehydrogenase-like, C-terminal domain"/>
    <property type="match status" value="1"/>
</dbReference>
<dbReference type="InterPro" id="IPR019594">
    <property type="entry name" value="Glu/Gly-bd"/>
</dbReference>
<evidence type="ECO:0000256" key="8">
    <source>
        <dbReference type="ARBA" id="ARBA00023002"/>
    </source>
</evidence>
<comment type="pathway">
    <text evidence="2">Carbohydrate degradation; glycolysis; pyruvate from D-glyceraldehyde 3-phosphate: step 1/5.</text>
</comment>
<dbReference type="CDD" id="cd19990">
    <property type="entry name" value="PBP1_GABAb_receptor_plant"/>
    <property type="match status" value="1"/>
</dbReference>
<dbReference type="InterPro" id="IPR036291">
    <property type="entry name" value="NAD(P)-bd_dom_sf"/>
</dbReference>
<dbReference type="SMART" id="SM00079">
    <property type="entry name" value="PBPe"/>
    <property type="match status" value="1"/>
</dbReference>
<evidence type="ECO:0000256" key="5">
    <source>
        <dbReference type="ARBA" id="ARBA00022448"/>
    </source>
</evidence>
<dbReference type="Pfam" id="PF00060">
    <property type="entry name" value="Lig_chan"/>
    <property type="match status" value="1"/>
</dbReference>
<evidence type="ECO:0000256" key="6">
    <source>
        <dbReference type="ARBA" id="ARBA00022692"/>
    </source>
</evidence>
<dbReference type="AlphaFoldDB" id="A0A8S1ZSF3"/>
<dbReference type="InterPro" id="IPR028082">
    <property type="entry name" value="Peripla_BP_I"/>
</dbReference>
<dbReference type="CDD" id="cd18126">
    <property type="entry name" value="GAPDH_I_C"/>
    <property type="match status" value="1"/>
</dbReference>
<feature type="domain" description="Ionotropic glutamate receptor C-terminal" evidence="20">
    <location>
        <begin position="423"/>
        <end position="738"/>
    </location>
</feature>
<evidence type="ECO:0000256" key="3">
    <source>
        <dbReference type="ARBA" id="ARBA00007406"/>
    </source>
</evidence>
<dbReference type="PRINTS" id="PR00078">
    <property type="entry name" value="G3PDHDRGNASE"/>
</dbReference>
<evidence type="ECO:0000256" key="1">
    <source>
        <dbReference type="ARBA" id="ARBA00004141"/>
    </source>
</evidence>
<evidence type="ECO:0000256" key="17">
    <source>
        <dbReference type="RuleBase" id="RU000397"/>
    </source>
</evidence>
<dbReference type="Pfam" id="PF02800">
    <property type="entry name" value="Gp_dh_C"/>
    <property type="match status" value="1"/>
</dbReference>
<organism evidence="22 23">
    <name type="scientific">Arabidopsis arenosa</name>
    <name type="common">Sand rock-cress</name>
    <name type="synonym">Cardaminopsis arenosa</name>
    <dbReference type="NCBI Taxonomy" id="38785"/>
    <lineage>
        <taxon>Eukaryota</taxon>
        <taxon>Viridiplantae</taxon>
        <taxon>Streptophyta</taxon>
        <taxon>Embryophyta</taxon>
        <taxon>Tracheophyta</taxon>
        <taxon>Spermatophyta</taxon>
        <taxon>Magnoliopsida</taxon>
        <taxon>eudicotyledons</taxon>
        <taxon>Gunneridae</taxon>
        <taxon>Pentapetalae</taxon>
        <taxon>rosids</taxon>
        <taxon>malvids</taxon>
        <taxon>Brassicales</taxon>
        <taxon>Brassicaceae</taxon>
        <taxon>Camelineae</taxon>
        <taxon>Arabidopsis</taxon>
    </lineage>
</organism>
<keyword evidence="11 18" id="KW-0472">Membrane</keyword>
<feature type="signal peptide" evidence="19">
    <location>
        <begin position="1"/>
        <end position="19"/>
    </location>
</feature>
<dbReference type="SUPFAM" id="SSF51735">
    <property type="entry name" value="NAD(P)-binding Rossmann-fold domains"/>
    <property type="match status" value="1"/>
</dbReference>
<feature type="transmembrane region" description="Helical" evidence="18">
    <location>
        <begin position="771"/>
        <end position="789"/>
    </location>
</feature>
<keyword evidence="16" id="KW-0407">Ion channel</keyword>
<keyword evidence="12" id="KW-0324">Glycolysis</keyword>
<evidence type="ECO:0000256" key="11">
    <source>
        <dbReference type="ARBA" id="ARBA00023136"/>
    </source>
</evidence>
<evidence type="ECO:0000256" key="18">
    <source>
        <dbReference type="SAM" id="Phobius"/>
    </source>
</evidence>
<sequence length="1182" mass="131464">MEILISIAILALLFSGVVAGPNDDVFEEVRVGLVVELSSIQSKILETSFNLALSDFYGINNGYRTRVSVLVRDSQGDPIIALAAATDLLKNAKVEAIVGAQSLQEAKLLATISEKAKVPVISTFLPNTLSLNKYDHFIQWTHDTKSEAKGVTSLIKDFSWKSVVVIYEDADDWRESLQILVENFQDKGIHIARSASFGVSSSGENHMMNQLRKLKVSRTTVFVVHMSEFLVSRLFRCVEKLGLTEEGFAWILTVRTMNYLERFATTRSMQGVIGFKSYIPVSEEETNFTSRLRKLMGDDTETEHSSKIIGLRAHDIACILAIAVEKISVRGKAEASSNVSADLLDTIRHSKFKGLSGDIHISDNKFILETFEIVNIGREKQRRIGLWSGGSFSQRRQIVWPGGSRKIPRHRVLAEKGEKKLLRVLVTAGNKVPNLVSVRPDPETGVNTVSGFCVEVFKTCIAPFNYELEFIPYRGNNDNLAYLLSTQSDKYDAAVGDITITSNRSLYVDFTLPYTDIGIGILTVKKKSQGMWTFFDPFEKSLWLASGAFFVLTGIVVWLVERSVNPEFQGSWGQQLSMMLWFGFSTIVFAHREKLQKMSSRFLVIVWVFVVLILTSSYSANLTSTKTISRMQLNHQMVFGGSTTSMTAKLGSINAVEAYAQLLRDGTLTHVINEIPYLSILIGNYPNDFVMTDRVTNTNGFGFMFQKGSDLVPNVSREIAKLRSLGMLKDMEKRWFQKLDSLNVHSNIEEVASTNDDDEASKRFTFRELRGLFIIAGVAHVLVLALHLFHMRQEPLDHSDPSSTFFSLLNRPFTDPSHSPILTVKSLSVNLIFNLSYTRVFDSTMADKKIKIGINGFGRIGRLVARVVLQRDDVELVAVNDPFITTEYMTYMFKYDSVHGQWKHNELKIKDEKTLLFGEKPVTVFGIRNPEDIPWAEAGADYVVESTGVFTDKDKAAAHLKGGAKKVVISAPSKDAPMFVVGVNEHEYKSDLDIVSNASCTTNCLAPLAKVINDRFGIVEGLMTTVHSITATQKTVDGPSMKDWRGGRAASFNIIPSSTGAAKAVGKVLPALNGKLTGMSFRVPTVDVSVVDLTVRLEKAATYDEIKKAIKEESEGKLKGILGYTEDDVVSTDFVGDNRSSIFDAKAGIALSDKFVKLVSWYDNEWGYSSRVVDLIVHMSKA</sequence>
<keyword evidence="6 18" id="KW-0812">Transmembrane</keyword>
<dbReference type="InterPro" id="IPR001828">
    <property type="entry name" value="ANF_lig-bd_rcpt"/>
</dbReference>
<dbReference type="PANTHER" id="PTHR10836">
    <property type="entry name" value="GLYCERALDEHYDE 3-PHOSPHATE DEHYDROGENASE"/>
    <property type="match status" value="1"/>
</dbReference>
<evidence type="ECO:0000256" key="16">
    <source>
        <dbReference type="ARBA" id="ARBA00023303"/>
    </source>
</evidence>
<dbReference type="InterPro" id="IPR006424">
    <property type="entry name" value="Glyceraldehyde-3-P_DH_1"/>
</dbReference>
<evidence type="ECO:0000313" key="22">
    <source>
        <dbReference type="EMBL" id="CAE5966059.1"/>
    </source>
</evidence>
<dbReference type="PROSITE" id="PS00071">
    <property type="entry name" value="GAPDH"/>
    <property type="match status" value="1"/>
</dbReference>
<dbReference type="Gene3D" id="1.10.287.70">
    <property type="match status" value="1"/>
</dbReference>
<dbReference type="GO" id="GO:0016020">
    <property type="term" value="C:membrane"/>
    <property type="evidence" value="ECO:0007669"/>
    <property type="project" value="UniProtKB-SubCell"/>
</dbReference>
<dbReference type="EC" id="1.2.1.12" evidence="4"/>
<keyword evidence="14" id="KW-0325">Glycoprotein</keyword>
<evidence type="ECO:0000259" key="21">
    <source>
        <dbReference type="SMART" id="SM00846"/>
    </source>
</evidence>
<evidence type="ECO:0000256" key="14">
    <source>
        <dbReference type="ARBA" id="ARBA00023180"/>
    </source>
</evidence>
<dbReference type="InterPro" id="IPR020831">
    <property type="entry name" value="GlycerAld/Erythrose_P_DH"/>
</dbReference>
<dbReference type="Pfam" id="PF01094">
    <property type="entry name" value="ANF_receptor"/>
    <property type="match status" value="1"/>
</dbReference>
<dbReference type="FunFam" id="3.40.50.720:FF:000020">
    <property type="entry name" value="Glyceraldehyde-3-phosphate dehydrogenase"/>
    <property type="match status" value="1"/>
</dbReference>
<dbReference type="GO" id="GO:0004365">
    <property type="term" value="F:glyceraldehyde-3-phosphate dehydrogenase (NAD+) (phosphorylating) activity"/>
    <property type="evidence" value="ECO:0007669"/>
    <property type="project" value="UniProtKB-EC"/>
</dbReference>
<evidence type="ECO:0000256" key="19">
    <source>
        <dbReference type="SAM" id="SignalP"/>
    </source>
</evidence>
<dbReference type="Pfam" id="PF10613">
    <property type="entry name" value="Lig_chan-Glu_bd"/>
    <property type="match status" value="1"/>
</dbReference>
<dbReference type="Gene3D" id="3.40.50.720">
    <property type="entry name" value="NAD(P)-binding Rossmann-like Domain"/>
    <property type="match status" value="1"/>
</dbReference>
<protein>
    <recommendedName>
        <fullName evidence="4">glyceraldehyde-3-phosphate dehydrogenase (phosphorylating)</fullName>
        <ecNumber evidence="4">1.2.1.12</ecNumber>
    </recommendedName>
</protein>
<dbReference type="Gene3D" id="3.30.360.10">
    <property type="entry name" value="Dihydrodipicolinate Reductase, domain 2"/>
    <property type="match status" value="1"/>
</dbReference>
<feature type="chain" id="PRO_5035719887" description="glyceraldehyde-3-phosphate dehydrogenase (phosphorylating)" evidence="19">
    <location>
        <begin position="20"/>
        <end position="1182"/>
    </location>
</feature>
<dbReference type="GO" id="GO:0051287">
    <property type="term" value="F:NAD binding"/>
    <property type="evidence" value="ECO:0007669"/>
    <property type="project" value="InterPro"/>
</dbReference>
<dbReference type="GO" id="GO:0050661">
    <property type="term" value="F:NADP binding"/>
    <property type="evidence" value="ECO:0007669"/>
    <property type="project" value="InterPro"/>
</dbReference>
<evidence type="ECO:0000256" key="10">
    <source>
        <dbReference type="ARBA" id="ARBA00023065"/>
    </source>
</evidence>
<comment type="subcellular location">
    <subcellularLocation>
        <location evidence="1">Membrane</location>
        <topology evidence="1">Multi-pass membrane protein</topology>
    </subcellularLocation>
</comment>
<accession>A0A8S1ZSF3</accession>
<dbReference type="InterPro" id="IPR020829">
    <property type="entry name" value="GlycerAld_3-P_DH_cat"/>
</dbReference>
<keyword evidence="7 18" id="KW-1133">Transmembrane helix</keyword>
<dbReference type="NCBIfam" id="TIGR01534">
    <property type="entry name" value="GAPDH-I"/>
    <property type="match status" value="1"/>
</dbReference>
<proteinExistence type="inferred from homology"/>
<dbReference type="GO" id="GO:0006006">
    <property type="term" value="P:glucose metabolic process"/>
    <property type="evidence" value="ECO:0007669"/>
    <property type="project" value="InterPro"/>
</dbReference>
<comment type="similarity">
    <text evidence="3 17">Belongs to the glyceraldehyde-3-phosphate dehydrogenase family.</text>
</comment>